<dbReference type="Pfam" id="PF20479">
    <property type="entry name" value="TMEM128"/>
    <property type="match status" value="1"/>
</dbReference>
<dbReference type="AlphaFoldDB" id="A0A2G5BB88"/>
<feature type="transmembrane region" description="Helical" evidence="1">
    <location>
        <begin position="95"/>
        <end position="118"/>
    </location>
</feature>
<protein>
    <submittedName>
        <fullName evidence="2">Uncharacterized protein</fullName>
    </submittedName>
</protein>
<keyword evidence="1" id="KW-1133">Transmembrane helix</keyword>
<dbReference type="EMBL" id="KZ303500">
    <property type="protein sequence ID" value="PIA16276.1"/>
    <property type="molecule type" value="Genomic_DNA"/>
</dbReference>
<keyword evidence="1" id="KW-0472">Membrane</keyword>
<dbReference type="OrthoDB" id="5569807at2759"/>
<keyword evidence="3" id="KW-1185">Reference proteome</keyword>
<dbReference type="InterPro" id="IPR033579">
    <property type="entry name" value="TMEM128"/>
</dbReference>
<name>A0A2G5BB88_COERN</name>
<feature type="transmembrane region" description="Helical" evidence="1">
    <location>
        <begin position="139"/>
        <end position="159"/>
    </location>
</feature>
<evidence type="ECO:0000313" key="3">
    <source>
        <dbReference type="Proteomes" id="UP000242474"/>
    </source>
</evidence>
<organism evidence="2 3">
    <name type="scientific">Coemansia reversa (strain ATCC 12441 / NRRL 1564)</name>
    <dbReference type="NCBI Taxonomy" id="763665"/>
    <lineage>
        <taxon>Eukaryota</taxon>
        <taxon>Fungi</taxon>
        <taxon>Fungi incertae sedis</taxon>
        <taxon>Zoopagomycota</taxon>
        <taxon>Kickxellomycotina</taxon>
        <taxon>Kickxellomycetes</taxon>
        <taxon>Kickxellales</taxon>
        <taxon>Kickxellaceae</taxon>
        <taxon>Coemansia</taxon>
    </lineage>
</organism>
<evidence type="ECO:0000256" key="1">
    <source>
        <dbReference type="SAM" id="Phobius"/>
    </source>
</evidence>
<accession>A0A2G5BB88</accession>
<reference evidence="2 3" key="1">
    <citation type="journal article" date="2015" name="Genome Biol. Evol.">
        <title>Phylogenomic analyses indicate that early fungi evolved digesting cell walls of algal ancestors of land plants.</title>
        <authorList>
            <person name="Chang Y."/>
            <person name="Wang S."/>
            <person name="Sekimoto S."/>
            <person name="Aerts A.L."/>
            <person name="Choi C."/>
            <person name="Clum A."/>
            <person name="LaButti K.M."/>
            <person name="Lindquist E.A."/>
            <person name="Yee Ngan C."/>
            <person name="Ohm R.A."/>
            <person name="Salamov A.A."/>
            <person name="Grigoriev I.V."/>
            <person name="Spatafora J.W."/>
            <person name="Berbee M.L."/>
        </authorList>
    </citation>
    <scope>NUCLEOTIDE SEQUENCE [LARGE SCALE GENOMIC DNA]</scope>
    <source>
        <strain evidence="2 3">NRRL 1564</strain>
    </source>
</reference>
<evidence type="ECO:0000313" key="2">
    <source>
        <dbReference type="EMBL" id="PIA16276.1"/>
    </source>
</evidence>
<sequence>MSTDKQGSRQTAFVAQALQQPGHQTAMTQNVTMPSSQGDSTRPPLSTDIVTEARGFKIASIIKLGIFTWALRWVIRYFEIDRSLRQEQDTPQISQGWLFLALCSLIPFVFVYVYASVWRRRVLGEPLNLQDWRASSSSLVHAATIGLLLAWSFAIIALFPGHGLSSFVIVVFFTICWVAIVDAIEGIF</sequence>
<feature type="transmembrane region" description="Helical" evidence="1">
    <location>
        <begin position="55"/>
        <end position="75"/>
    </location>
</feature>
<proteinExistence type="predicted"/>
<feature type="transmembrane region" description="Helical" evidence="1">
    <location>
        <begin position="165"/>
        <end position="184"/>
    </location>
</feature>
<gene>
    <name evidence="2" type="ORF">COEREDRAFT_81262</name>
</gene>
<keyword evidence="1" id="KW-0812">Transmembrane</keyword>
<dbReference type="Proteomes" id="UP000242474">
    <property type="component" value="Unassembled WGS sequence"/>
</dbReference>